<accession>A0ABP7YKZ2</accession>
<protein>
    <submittedName>
        <fullName evidence="1">Uncharacterized protein</fullName>
    </submittedName>
</protein>
<keyword evidence="2" id="KW-1185">Reference proteome</keyword>
<gene>
    <name evidence="1" type="ORF">GCM10022216_13880</name>
</gene>
<reference evidence="2" key="1">
    <citation type="journal article" date="2019" name="Int. J. Syst. Evol. Microbiol.">
        <title>The Global Catalogue of Microorganisms (GCM) 10K type strain sequencing project: providing services to taxonomists for standard genome sequencing and annotation.</title>
        <authorList>
            <consortium name="The Broad Institute Genomics Platform"/>
            <consortium name="The Broad Institute Genome Sequencing Center for Infectious Disease"/>
            <person name="Wu L."/>
            <person name="Ma J."/>
        </authorList>
    </citation>
    <scope>NUCLEOTIDE SEQUENCE [LARGE SCALE GENOMIC DNA]</scope>
    <source>
        <strain evidence="2">JCM 16704</strain>
    </source>
</reference>
<evidence type="ECO:0000313" key="2">
    <source>
        <dbReference type="Proteomes" id="UP001500101"/>
    </source>
</evidence>
<sequence>MVQFLLYWGLTIKRKVKFMIKKEKTKKEALVRNPYLYYVTNWGFPVNQPNNNPRSVNNKS</sequence>
<evidence type="ECO:0000313" key="1">
    <source>
        <dbReference type="EMBL" id="GAA4137657.1"/>
    </source>
</evidence>
<comment type="caution">
    <text evidence="1">The sequence shown here is derived from an EMBL/GenBank/DDBJ whole genome shotgun (WGS) entry which is preliminary data.</text>
</comment>
<organism evidence="1 2">
    <name type="scientific">Sphingobacterium kyonggiense</name>
    <dbReference type="NCBI Taxonomy" id="714075"/>
    <lineage>
        <taxon>Bacteria</taxon>
        <taxon>Pseudomonadati</taxon>
        <taxon>Bacteroidota</taxon>
        <taxon>Sphingobacteriia</taxon>
        <taxon>Sphingobacteriales</taxon>
        <taxon>Sphingobacteriaceae</taxon>
        <taxon>Sphingobacterium</taxon>
    </lineage>
</organism>
<proteinExistence type="predicted"/>
<name>A0ABP7YKZ2_9SPHI</name>
<dbReference type="EMBL" id="BAAAZI010000006">
    <property type="protein sequence ID" value="GAA4137657.1"/>
    <property type="molecule type" value="Genomic_DNA"/>
</dbReference>
<dbReference type="Proteomes" id="UP001500101">
    <property type="component" value="Unassembled WGS sequence"/>
</dbReference>